<dbReference type="RefSeq" id="WP_340363692.1">
    <property type="nucleotide sequence ID" value="NZ_JBBKZV010000005.1"/>
</dbReference>
<protein>
    <recommendedName>
        <fullName evidence="3">SDR family NAD(P)-dependent oxidoreductase</fullName>
    </recommendedName>
</protein>
<keyword evidence="2" id="KW-1185">Reference proteome</keyword>
<evidence type="ECO:0000313" key="2">
    <source>
        <dbReference type="Proteomes" id="UP001363010"/>
    </source>
</evidence>
<evidence type="ECO:0008006" key="3">
    <source>
        <dbReference type="Google" id="ProtNLM"/>
    </source>
</evidence>
<dbReference type="InterPro" id="IPR036291">
    <property type="entry name" value="NAD(P)-bd_dom_sf"/>
</dbReference>
<organism evidence="1 2">
    <name type="scientific">Variovorax humicola</name>
    <dbReference type="NCBI Taxonomy" id="1769758"/>
    <lineage>
        <taxon>Bacteria</taxon>
        <taxon>Pseudomonadati</taxon>
        <taxon>Pseudomonadota</taxon>
        <taxon>Betaproteobacteria</taxon>
        <taxon>Burkholderiales</taxon>
        <taxon>Comamonadaceae</taxon>
        <taxon>Variovorax</taxon>
    </lineage>
</organism>
<sequence length="125" mass="12847">MRHADPTLAATPELAGRRVLLTGAGSGSGIGLASAQVLLAQGARVGAVVTSGEQAKATRSLLDGAPVLVQDLLDDDATAGVPERVALALGGPFAGLVCCAVVHHGPADLRRWRVQRPLKVKERTR</sequence>
<name>A0ABU8VZW7_9BURK</name>
<evidence type="ECO:0000313" key="1">
    <source>
        <dbReference type="EMBL" id="MEJ8822652.1"/>
    </source>
</evidence>
<dbReference type="EMBL" id="JBBKZV010000005">
    <property type="protein sequence ID" value="MEJ8822652.1"/>
    <property type="molecule type" value="Genomic_DNA"/>
</dbReference>
<dbReference type="Proteomes" id="UP001363010">
    <property type="component" value="Unassembled WGS sequence"/>
</dbReference>
<comment type="caution">
    <text evidence="1">The sequence shown here is derived from an EMBL/GenBank/DDBJ whole genome shotgun (WGS) entry which is preliminary data.</text>
</comment>
<gene>
    <name evidence="1" type="ORF">WKW80_11500</name>
</gene>
<dbReference type="Gene3D" id="3.40.50.720">
    <property type="entry name" value="NAD(P)-binding Rossmann-like Domain"/>
    <property type="match status" value="1"/>
</dbReference>
<dbReference type="SUPFAM" id="SSF51735">
    <property type="entry name" value="NAD(P)-binding Rossmann-fold domains"/>
    <property type="match status" value="1"/>
</dbReference>
<accession>A0ABU8VZW7</accession>
<proteinExistence type="predicted"/>
<reference evidence="1 2" key="1">
    <citation type="submission" date="2024-03" db="EMBL/GenBank/DDBJ databases">
        <title>Novel species of the genus Variovorax.</title>
        <authorList>
            <person name="Liu Q."/>
            <person name="Xin Y.-H."/>
        </authorList>
    </citation>
    <scope>NUCLEOTIDE SEQUENCE [LARGE SCALE GENOMIC DNA]</scope>
    <source>
        <strain evidence="1 2">KACC 18501</strain>
    </source>
</reference>